<dbReference type="Proteomes" id="UP001165041">
    <property type="component" value="Unassembled WGS sequence"/>
</dbReference>
<sequence length="406" mass="44224">MTSRPLLLSLDPLDDETLSGYLIRLAHRHHVDPIRMLRRTGLAASDAKIVRIPVRLALELDTERAEHFGRATRLDPAEVSGLLMAPISTRYGPLATTRTAAAADGPWAFTENIRYCPDCLAGDGSEIQNLHGGTWRRTWRLPVAFTCPHHRRLLRDSCPDCGSPVQAGGPNSLIGRPNDDGLHPTQCRGSLESAGKTRSVRPACGADLTQAESNDFRRLSPQTRQALSSAQEHIQSLLDHDGPTTVGSIGWEVPTAQYFTDLRAVTALIFMSWPEARPLVATPTLAQAIDPEADRRHTAFSRLRAARGSLAGRAYSDPPTDPLVAGAVFELAARLLSSPDEVAAAAVLEPLAEEARYRHQSVSYNIRRAPGTSLPLQAVLLRPARRAPDTATTTQRLERVPGLTRV</sequence>
<accession>A0A9W6V7M5</accession>
<proteinExistence type="predicted"/>
<organism evidence="3 4">
    <name type="scientific">Kitasatospora phosalacinea</name>
    <dbReference type="NCBI Taxonomy" id="2065"/>
    <lineage>
        <taxon>Bacteria</taxon>
        <taxon>Bacillati</taxon>
        <taxon>Actinomycetota</taxon>
        <taxon>Actinomycetes</taxon>
        <taxon>Kitasatosporales</taxon>
        <taxon>Streptomycetaceae</taxon>
        <taxon>Kitasatospora</taxon>
    </lineage>
</organism>
<reference evidence="3" key="1">
    <citation type="submission" date="2023-02" db="EMBL/GenBank/DDBJ databases">
        <title>Kitasatospora phosalacinea NBRC 14627.</title>
        <authorList>
            <person name="Ichikawa N."/>
            <person name="Sato H."/>
            <person name="Tonouchi N."/>
        </authorList>
    </citation>
    <scope>NUCLEOTIDE SEQUENCE</scope>
    <source>
        <strain evidence="3">NBRC 14627</strain>
    </source>
</reference>
<protein>
    <recommendedName>
        <fullName evidence="2">TniQ domain-containing protein</fullName>
    </recommendedName>
</protein>
<dbReference type="RefSeq" id="WP_285740932.1">
    <property type="nucleotide sequence ID" value="NZ_BSSA01000060.1"/>
</dbReference>
<dbReference type="Pfam" id="PF06527">
    <property type="entry name" value="TniQ"/>
    <property type="match status" value="1"/>
</dbReference>
<evidence type="ECO:0000259" key="2">
    <source>
        <dbReference type="Pfam" id="PF06527"/>
    </source>
</evidence>
<evidence type="ECO:0000313" key="3">
    <source>
        <dbReference type="EMBL" id="GLW75407.1"/>
    </source>
</evidence>
<dbReference type="InterPro" id="IPR009492">
    <property type="entry name" value="TniQ"/>
</dbReference>
<comment type="caution">
    <text evidence="3">The sequence shown here is derived from an EMBL/GenBank/DDBJ whole genome shotgun (WGS) entry which is preliminary data.</text>
</comment>
<name>A0A9W6V7M5_9ACTN</name>
<dbReference type="AlphaFoldDB" id="A0A9W6V7M5"/>
<feature type="domain" description="TniQ" evidence="2">
    <location>
        <begin position="9"/>
        <end position="154"/>
    </location>
</feature>
<gene>
    <name evidence="3" type="ORF">Kpho02_77040</name>
</gene>
<feature type="region of interest" description="Disordered" evidence="1">
    <location>
        <begin position="169"/>
        <end position="199"/>
    </location>
</feature>
<dbReference type="EMBL" id="BSSA01000060">
    <property type="protein sequence ID" value="GLW75407.1"/>
    <property type="molecule type" value="Genomic_DNA"/>
</dbReference>
<evidence type="ECO:0000313" key="4">
    <source>
        <dbReference type="Proteomes" id="UP001165041"/>
    </source>
</evidence>
<evidence type="ECO:0000256" key="1">
    <source>
        <dbReference type="SAM" id="MobiDB-lite"/>
    </source>
</evidence>